<evidence type="ECO:0000256" key="6">
    <source>
        <dbReference type="ARBA" id="ARBA00023295"/>
    </source>
</evidence>
<dbReference type="Gramene" id="ERN11077">
    <property type="protein sequence ID" value="ERN11077"/>
    <property type="gene ID" value="AMTR_s00024p00127950"/>
</dbReference>
<name>W1PM21_AMBTC</name>
<evidence type="ECO:0000259" key="8">
    <source>
        <dbReference type="Pfam" id="PF00933"/>
    </source>
</evidence>
<dbReference type="InterPro" id="IPR001764">
    <property type="entry name" value="Glyco_hydro_3_N"/>
</dbReference>
<keyword evidence="5" id="KW-0378">Hydrolase</keyword>
<dbReference type="STRING" id="13333.W1PM21"/>
<evidence type="ECO:0000256" key="4">
    <source>
        <dbReference type="ARBA" id="ARBA00022729"/>
    </source>
</evidence>
<evidence type="ECO:0000256" key="2">
    <source>
        <dbReference type="ARBA" id="ARBA00005336"/>
    </source>
</evidence>
<dbReference type="PANTHER" id="PTHR30620:SF16">
    <property type="entry name" value="LYSOSOMAL BETA GLUCOSIDASE"/>
    <property type="match status" value="1"/>
</dbReference>
<dbReference type="Pfam" id="PF01915">
    <property type="entry name" value="Glyco_hydro_3_C"/>
    <property type="match status" value="1"/>
</dbReference>
<proteinExistence type="inferred from homology"/>
<accession>W1PM21</accession>
<dbReference type="InterPro" id="IPR002772">
    <property type="entry name" value="Glyco_hydro_3_C"/>
</dbReference>
<keyword evidence="4" id="KW-0732">Signal</keyword>
<dbReference type="InterPro" id="IPR051915">
    <property type="entry name" value="Cellulose_Degrad_GH3"/>
</dbReference>
<dbReference type="Pfam" id="PF00933">
    <property type="entry name" value="Glyco_hydro_3"/>
    <property type="match status" value="1"/>
</dbReference>
<dbReference type="GO" id="GO:0005975">
    <property type="term" value="P:carbohydrate metabolic process"/>
    <property type="evidence" value="ECO:0007669"/>
    <property type="project" value="InterPro"/>
</dbReference>
<evidence type="ECO:0000313" key="10">
    <source>
        <dbReference type="EMBL" id="ERN11077.1"/>
    </source>
</evidence>
<dbReference type="InterPro" id="IPR036962">
    <property type="entry name" value="Glyco_hydro_3_N_sf"/>
</dbReference>
<comment type="catalytic activity">
    <reaction evidence="1">
        <text>Hydrolysis of terminal, non-reducing beta-D-glucosyl residues with release of beta-D-glucose.</text>
        <dbReference type="EC" id="3.2.1.21"/>
    </reaction>
</comment>
<dbReference type="GO" id="GO:0008422">
    <property type="term" value="F:beta-glucosidase activity"/>
    <property type="evidence" value="ECO:0007669"/>
    <property type="project" value="UniProtKB-EC"/>
</dbReference>
<keyword evidence="11" id="KW-1185">Reference proteome</keyword>
<feature type="domain" description="Glycoside hydrolase family 3 N-terminal" evidence="8">
    <location>
        <begin position="4"/>
        <end position="74"/>
    </location>
</feature>
<dbReference type="AlphaFoldDB" id="W1PM21"/>
<sequence>MHLGFVISDWEGIDRLENGANYKEKVKAAIAAGIDMVMAPYTFQEFINDLTEIVNEGHIPMARIDDAVRRILRVKFVAGLFEQPMTDRSLMDIVGHKTHRELAREAVRKSLVLLKNEKAGKPMLPLSKKAPKILVAGSHAHNLGYQCGGWTITWAGNGGNTTIGTTILEGVKASMSKKTHVVYEERPNERFFENNTGFSYAIVAVGETPYVESGGDNSDLTIPSGGIETLRTVCTNVRCLVLLVSGRPLVIEPYLIEMDALVAVWLPGSEGGRGIADVIFGGHEFRGRLSRSWFRRVDQLPMNIGDEHYDPLFPFGYGLQMNLKAGHSLSHEIRRPSSSSPPLPSLTFSFSSL</sequence>
<dbReference type="PANTHER" id="PTHR30620">
    <property type="entry name" value="PERIPLASMIC BETA-GLUCOSIDASE-RELATED"/>
    <property type="match status" value="1"/>
</dbReference>
<organism evidence="10 11">
    <name type="scientific">Amborella trichopoda</name>
    <dbReference type="NCBI Taxonomy" id="13333"/>
    <lineage>
        <taxon>Eukaryota</taxon>
        <taxon>Viridiplantae</taxon>
        <taxon>Streptophyta</taxon>
        <taxon>Embryophyta</taxon>
        <taxon>Tracheophyta</taxon>
        <taxon>Spermatophyta</taxon>
        <taxon>Magnoliopsida</taxon>
        <taxon>Amborellales</taxon>
        <taxon>Amborellaceae</taxon>
        <taxon>Amborella</taxon>
    </lineage>
</organism>
<feature type="region of interest" description="Disordered" evidence="7">
    <location>
        <begin position="332"/>
        <end position="353"/>
    </location>
</feature>
<feature type="domain" description="Glycoside hydrolase family 3 C-terminal" evidence="9">
    <location>
        <begin position="111"/>
        <end position="320"/>
    </location>
</feature>
<dbReference type="SUPFAM" id="SSF52279">
    <property type="entry name" value="Beta-D-glucan exohydrolase, C-terminal domain"/>
    <property type="match status" value="1"/>
</dbReference>
<dbReference type="InterPro" id="IPR036881">
    <property type="entry name" value="Glyco_hydro_3_C_sf"/>
</dbReference>
<evidence type="ECO:0000256" key="3">
    <source>
        <dbReference type="ARBA" id="ARBA00012744"/>
    </source>
</evidence>
<dbReference type="Gene3D" id="3.20.20.300">
    <property type="entry name" value="Glycoside hydrolase, family 3, N-terminal domain"/>
    <property type="match status" value="1"/>
</dbReference>
<gene>
    <name evidence="10" type="ORF">AMTR_s00024p00127950</name>
</gene>
<comment type="similarity">
    <text evidence="2">Belongs to the glycosyl hydrolase 3 family.</text>
</comment>
<protein>
    <recommendedName>
        <fullName evidence="3">beta-glucosidase</fullName>
        <ecNumber evidence="3">3.2.1.21</ecNumber>
    </recommendedName>
</protein>
<dbReference type="EC" id="3.2.1.21" evidence="3"/>
<dbReference type="FunFam" id="3.40.50.1700:FF:000002">
    <property type="entry name" value="Glycosyl hydrolase family protein"/>
    <property type="match status" value="1"/>
</dbReference>
<evidence type="ECO:0000256" key="7">
    <source>
        <dbReference type="SAM" id="MobiDB-lite"/>
    </source>
</evidence>
<dbReference type="Proteomes" id="UP000017836">
    <property type="component" value="Unassembled WGS sequence"/>
</dbReference>
<dbReference type="HOGENOM" id="CLU_004542_9_0_1"/>
<evidence type="ECO:0000256" key="5">
    <source>
        <dbReference type="ARBA" id="ARBA00022801"/>
    </source>
</evidence>
<evidence type="ECO:0000259" key="9">
    <source>
        <dbReference type="Pfam" id="PF01915"/>
    </source>
</evidence>
<evidence type="ECO:0000313" key="11">
    <source>
        <dbReference type="Proteomes" id="UP000017836"/>
    </source>
</evidence>
<dbReference type="Gene3D" id="3.40.50.1700">
    <property type="entry name" value="Glycoside hydrolase family 3 C-terminal domain"/>
    <property type="match status" value="1"/>
</dbReference>
<dbReference type="EMBL" id="KI392710">
    <property type="protein sequence ID" value="ERN11077.1"/>
    <property type="molecule type" value="Genomic_DNA"/>
</dbReference>
<keyword evidence="6" id="KW-0326">Glycosidase</keyword>
<dbReference type="eggNOG" id="ENOG502QQ55">
    <property type="taxonomic scope" value="Eukaryota"/>
</dbReference>
<dbReference type="SUPFAM" id="SSF51445">
    <property type="entry name" value="(Trans)glycosidases"/>
    <property type="match status" value="1"/>
</dbReference>
<dbReference type="InterPro" id="IPR017853">
    <property type="entry name" value="GH"/>
</dbReference>
<reference evidence="11" key="1">
    <citation type="journal article" date="2013" name="Science">
        <title>The Amborella genome and the evolution of flowering plants.</title>
        <authorList>
            <consortium name="Amborella Genome Project"/>
        </authorList>
    </citation>
    <scope>NUCLEOTIDE SEQUENCE [LARGE SCALE GENOMIC DNA]</scope>
</reference>
<dbReference type="OMA" id="VCNNGIP"/>
<evidence type="ECO:0000256" key="1">
    <source>
        <dbReference type="ARBA" id="ARBA00000448"/>
    </source>
</evidence>